<evidence type="ECO:0000259" key="4">
    <source>
        <dbReference type="Pfam" id="PF22725"/>
    </source>
</evidence>
<name>A0A8F6TWK5_9RHOB</name>
<sequence length="349" mass="38509">MSTTEPLRIIVVGLGARARTWLKVVSANPDLRIVALCDPDPAARARAAEQFPDVPIGAGLPDVVSTEADAVLLATPPGGREEQIETACKAGLAILAEKPLSDSVTTAARFVEMAESAGVHLIVGLNFRYLAVTQEMKRLLTSGAIGKPEFGRFIYERWRDGTQDWLNSYPLTMDHPMLWEQSIHHFDLMRFVYDAEPAYVQAHTFNPSWTMYEGDTNVAALIGFEGGMHVTYQGTWQAGHDPMNFKWRTDGSEGIVEQRAMFGDLAWAKRMDPELTPVDLPPHEAWITDAAALLRSFVATVRGTSAPECTGRDHLQSLFMLQACILASDRRATVTIDEIRALTTPEETP</sequence>
<evidence type="ECO:0000313" key="5">
    <source>
        <dbReference type="EMBL" id="QXT40271.1"/>
    </source>
</evidence>
<dbReference type="PANTHER" id="PTHR43708:SF5">
    <property type="entry name" value="CONSERVED EXPRESSED OXIDOREDUCTASE (EUROFUNG)-RELATED"/>
    <property type="match status" value="1"/>
</dbReference>
<dbReference type="Pfam" id="PF01408">
    <property type="entry name" value="GFO_IDH_MocA"/>
    <property type="match status" value="1"/>
</dbReference>
<dbReference type="GO" id="GO:0016491">
    <property type="term" value="F:oxidoreductase activity"/>
    <property type="evidence" value="ECO:0007669"/>
    <property type="project" value="UniProtKB-KW"/>
</dbReference>
<evidence type="ECO:0000256" key="2">
    <source>
        <dbReference type="ARBA" id="ARBA00023002"/>
    </source>
</evidence>
<dbReference type="EMBL" id="CP079194">
    <property type="protein sequence ID" value="QXT40271.1"/>
    <property type="molecule type" value="Genomic_DNA"/>
</dbReference>
<dbReference type="Proteomes" id="UP000825009">
    <property type="component" value="Chromosome"/>
</dbReference>
<dbReference type="InterPro" id="IPR000683">
    <property type="entry name" value="Gfo/Idh/MocA-like_OxRdtase_N"/>
</dbReference>
<evidence type="ECO:0000313" key="6">
    <source>
        <dbReference type="Proteomes" id="UP000825009"/>
    </source>
</evidence>
<proteinExistence type="inferred from homology"/>
<evidence type="ECO:0000256" key="1">
    <source>
        <dbReference type="ARBA" id="ARBA00010928"/>
    </source>
</evidence>
<accession>A0A8F6TWK5</accession>
<dbReference type="InterPro" id="IPR051317">
    <property type="entry name" value="Gfo/Idh/MocA_oxidoreduct"/>
</dbReference>
<keyword evidence="6" id="KW-1185">Reference proteome</keyword>
<dbReference type="AlphaFoldDB" id="A0A8F6TWK5"/>
<keyword evidence="2" id="KW-0560">Oxidoreductase</keyword>
<dbReference type="RefSeq" id="WP_219003403.1">
    <property type="nucleotide sequence ID" value="NZ_CP079194.1"/>
</dbReference>
<dbReference type="GO" id="GO:0000166">
    <property type="term" value="F:nucleotide binding"/>
    <property type="evidence" value="ECO:0007669"/>
    <property type="project" value="InterPro"/>
</dbReference>
<feature type="domain" description="GFO/IDH/MocA-like oxidoreductase" evidence="4">
    <location>
        <begin position="134"/>
        <end position="256"/>
    </location>
</feature>
<organism evidence="5 6">
    <name type="scientific">Gymnodinialimonas ceratoperidinii</name>
    <dbReference type="NCBI Taxonomy" id="2856823"/>
    <lineage>
        <taxon>Bacteria</taxon>
        <taxon>Pseudomonadati</taxon>
        <taxon>Pseudomonadota</taxon>
        <taxon>Alphaproteobacteria</taxon>
        <taxon>Rhodobacterales</taxon>
        <taxon>Paracoccaceae</taxon>
        <taxon>Gymnodinialimonas</taxon>
    </lineage>
</organism>
<evidence type="ECO:0000259" key="3">
    <source>
        <dbReference type="Pfam" id="PF01408"/>
    </source>
</evidence>
<dbReference type="Pfam" id="PF22725">
    <property type="entry name" value="GFO_IDH_MocA_C3"/>
    <property type="match status" value="1"/>
</dbReference>
<feature type="domain" description="Gfo/Idh/MocA-like oxidoreductase N-terminal" evidence="3">
    <location>
        <begin position="7"/>
        <end position="124"/>
    </location>
</feature>
<protein>
    <submittedName>
        <fullName evidence="5">Gfo/Idh/MocA family oxidoreductase</fullName>
    </submittedName>
</protein>
<comment type="similarity">
    <text evidence="1">Belongs to the Gfo/Idh/MocA family.</text>
</comment>
<reference evidence="5 6" key="1">
    <citation type="submission" date="2021-07" db="EMBL/GenBank/DDBJ databases">
        <title>A novel Jannaschia species isolated from marine dinoflagellate Ceratoperidinium margalefii.</title>
        <authorList>
            <person name="Jiang Y."/>
            <person name="Li Z."/>
        </authorList>
    </citation>
    <scope>NUCLEOTIDE SEQUENCE [LARGE SCALE GENOMIC DNA]</scope>
    <source>
        <strain evidence="5 6">J12C1-MA-4</strain>
    </source>
</reference>
<dbReference type="InterPro" id="IPR055170">
    <property type="entry name" value="GFO_IDH_MocA-like_dom"/>
</dbReference>
<gene>
    <name evidence="5" type="ORF">KYE46_03190</name>
</gene>
<dbReference type="KEGG" id="gce:KYE46_03190"/>
<dbReference type="PANTHER" id="PTHR43708">
    <property type="entry name" value="CONSERVED EXPRESSED OXIDOREDUCTASE (EUROFUNG)"/>
    <property type="match status" value="1"/>
</dbReference>